<dbReference type="GO" id="GO:0043161">
    <property type="term" value="P:proteasome-mediated ubiquitin-dependent protein catabolic process"/>
    <property type="evidence" value="ECO:0007669"/>
    <property type="project" value="TreeGrafter"/>
</dbReference>
<keyword evidence="1" id="KW-0808">Transferase</keyword>
<evidence type="ECO:0000256" key="3">
    <source>
        <dbReference type="PROSITE-ProRule" id="PRU00104"/>
    </source>
</evidence>
<dbReference type="GO" id="GO:0016874">
    <property type="term" value="F:ligase activity"/>
    <property type="evidence" value="ECO:0007669"/>
    <property type="project" value="UniProtKB-KW"/>
</dbReference>
<evidence type="ECO:0000256" key="4">
    <source>
        <dbReference type="SAM" id="MobiDB-lite"/>
    </source>
</evidence>
<feature type="region of interest" description="Disordered" evidence="4">
    <location>
        <begin position="538"/>
        <end position="557"/>
    </location>
</feature>
<evidence type="ECO:0000256" key="1">
    <source>
        <dbReference type="ARBA" id="ARBA00022679"/>
    </source>
</evidence>
<evidence type="ECO:0000313" key="7">
    <source>
        <dbReference type="Proteomes" id="UP000591131"/>
    </source>
</evidence>
<organism evidence="6 7">
    <name type="scientific">Perkinsus chesapeaki</name>
    <name type="common">Clam parasite</name>
    <name type="synonym">Perkinsus andrewsi</name>
    <dbReference type="NCBI Taxonomy" id="330153"/>
    <lineage>
        <taxon>Eukaryota</taxon>
        <taxon>Sar</taxon>
        <taxon>Alveolata</taxon>
        <taxon>Perkinsozoa</taxon>
        <taxon>Perkinsea</taxon>
        <taxon>Perkinsida</taxon>
        <taxon>Perkinsidae</taxon>
        <taxon>Perkinsus</taxon>
    </lineage>
</organism>
<feature type="domain" description="HECT" evidence="5">
    <location>
        <begin position="737"/>
        <end position="1021"/>
    </location>
</feature>
<feature type="compositionally biased region" description="Polar residues" evidence="4">
    <location>
        <begin position="38"/>
        <end position="47"/>
    </location>
</feature>
<feature type="active site" description="Glycyl thioester intermediate" evidence="3">
    <location>
        <position position="988"/>
    </location>
</feature>
<keyword evidence="2 3" id="KW-0833">Ubl conjugation pathway</keyword>
<feature type="region of interest" description="Disordered" evidence="4">
    <location>
        <begin position="1"/>
        <end position="58"/>
    </location>
</feature>
<dbReference type="EMBL" id="JAAPAO010000353">
    <property type="protein sequence ID" value="KAF4662209.1"/>
    <property type="molecule type" value="Genomic_DNA"/>
</dbReference>
<dbReference type="GO" id="GO:0000209">
    <property type="term" value="P:protein polyubiquitination"/>
    <property type="evidence" value="ECO:0007669"/>
    <property type="project" value="TreeGrafter"/>
</dbReference>
<dbReference type="Pfam" id="PF00632">
    <property type="entry name" value="HECT"/>
    <property type="match status" value="1"/>
</dbReference>
<feature type="compositionally biased region" description="Basic and acidic residues" evidence="4">
    <location>
        <begin position="185"/>
        <end position="195"/>
    </location>
</feature>
<dbReference type="InterPro" id="IPR000569">
    <property type="entry name" value="HECT_dom"/>
</dbReference>
<feature type="compositionally biased region" description="Basic and acidic residues" evidence="4">
    <location>
        <begin position="707"/>
        <end position="718"/>
    </location>
</feature>
<dbReference type="SUPFAM" id="SSF56204">
    <property type="entry name" value="Hect, E3 ligase catalytic domain"/>
    <property type="match status" value="1"/>
</dbReference>
<feature type="compositionally biased region" description="Polar residues" evidence="4">
    <location>
        <begin position="538"/>
        <end position="555"/>
    </location>
</feature>
<dbReference type="InterPro" id="IPR045322">
    <property type="entry name" value="HECTD1/TRIP12-like"/>
</dbReference>
<protein>
    <submittedName>
        <fullName evidence="6">Ubiquitin-protein ligase</fullName>
    </submittedName>
</protein>
<dbReference type="Gene3D" id="3.30.2410.10">
    <property type="entry name" value="Hect, E3 ligase catalytic domain"/>
    <property type="match status" value="1"/>
</dbReference>
<dbReference type="PROSITE" id="PS50237">
    <property type="entry name" value="HECT"/>
    <property type="match status" value="1"/>
</dbReference>
<evidence type="ECO:0000256" key="2">
    <source>
        <dbReference type="ARBA" id="ARBA00022786"/>
    </source>
</evidence>
<keyword evidence="6" id="KW-0436">Ligase</keyword>
<name>A0A7J6LSF0_PERCH</name>
<feature type="compositionally biased region" description="Acidic residues" evidence="4">
    <location>
        <begin position="125"/>
        <end position="155"/>
    </location>
</feature>
<dbReference type="Gene3D" id="3.90.1750.10">
    <property type="entry name" value="Hect, E3 ligase catalytic domains"/>
    <property type="match status" value="1"/>
</dbReference>
<evidence type="ECO:0000259" key="5">
    <source>
        <dbReference type="PROSITE" id="PS50237"/>
    </source>
</evidence>
<proteinExistence type="predicted"/>
<comment type="caution">
    <text evidence="6">The sequence shown here is derived from an EMBL/GenBank/DDBJ whole genome shotgun (WGS) entry which is preliminary data.</text>
</comment>
<evidence type="ECO:0000313" key="6">
    <source>
        <dbReference type="EMBL" id="KAF4662209.1"/>
    </source>
</evidence>
<feature type="region of interest" description="Disordered" evidence="4">
    <location>
        <begin position="123"/>
        <end position="265"/>
    </location>
</feature>
<feature type="compositionally biased region" description="Basic and acidic residues" evidence="4">
    <location>
        <begin position="220"/>
        <end position="244"/>
    </location>
</feature>
<sequence length="1021" mass="110416">MTVMLLEEGGTPQNRTSSSSSSATPSAGMSRRLRRMLSTPTRWNSESPSKRSAGESTVESLLPANLLVTVEPLATMGAVGEYILQRVKFFRGCLGGGSRAFMEDLLMGEDDDDDEEAFLMGLHGDEDDDIDDDEDGFDDDDIILDDGQEDDDDDDDRHLAMFAAGRRKRTQDDEADTLGSSTSRAADEEAIKRMMAEACGGGRRGRSARRRAAALEDEEDGHKESEQSPRRKNGDKNGVEKVKSDSGTPAKPSQEPTGVVISLDGSSIPSSLTVVQAVWLAAMRKKSEGETGKSSVLTDGEVGSRAVSARTSMMRSAKPPPSKSSRFVIAVDSTNERSKTEDGSGGAEPGAAARVGISGVISSIWGTTHELEFKLTYPTDEKVEPTSTSAVARVAEPHEPKVAVCGRPVAFKERVKSAAEGVEKHFAQIEGQNWDGLDRLVQLLVSLSKLRPKDSPVPWTSFACPTLSKRQLSASSSPLGLITSLPDDLKVAEDRPAAACSKLVSVAPVLFDTEARRRVMASSCFGLHRALHSINDANVASEGPSSPTSHQQQLTALPRQKVRIRRDKLLESAMLVMNVFGAGTEKTSAALEIEFMGEVGTGSGPTNEFYACVAEELKQIPGFSREAESRLFPVPKAEKDGCNSEAYGEVLAAAEEQRKNPPKTTTETSDHSPVHRGRSNSALSDVSEAAGDITANVSLPSPMPSPKSKEDGAKEASSVEKGATVESSPKRKQLNVLEAWRLAGHVVARCILDNRLVDLDIHPVMWELVKEILATEDAAKVREPCVYFLSLLDPTLHRTLLSLKSMSSKDLQVLDIDATKVPGYEEITVPGLRGAVNGKNVAKFVDEVATVVTYTGVYWQLRAFADAFAEILSPSALSLWRSEDELTELTYGSSASRLEYWTKDHLLSAIQPKHGYTSSSQAVKYLVDVMANDLSSDQRQQLVRFLTGSPTLPIGGFAALKPQLTVVRQVLDDENANPDDFLPSVMTCASFMKLPDYSSKDALKRQLLKAISEGQKAFLMS</sequence>
<dbReference type="OrthoDB" id="409931at2759"/>
<feature type="region of interest" description="Disordered" evidence="4">
    <location>
        <begin position="654"/>
        <end position="730"/>
    </location>
</feature>
<dbReference type="SMART" id="SM00119">
    <property type="entry name" value="HECTc"/>
    <property type="match status" value="1"/>
</dbReference>
<dbReference type="InterPro" id="IPR035983">
    <property type="entry name" value="Hect_E3_ubiquitin_ligase"/>
</dbReference>
<feature type="region of interest" description="Disordered" evidence="4">
    <location>
        <begin position="332"/>
        <end position="351"/>
    </location>
</feature>
<reference evidence="6 7" key="1">
    <citation type="submission" date="2020-04" db="EMBL/GenBank/DDBJ databases">
        <title>Perkinsus chesapeaki whole genome sequence.</title>
        <authorList>
            <person name="Bogema D.R."/>
        </authorList>
    </citation>
    <scope>NUCLEOTIDE SEQUENCE [LARGE SCALE GENOMIC DNA]</scope>
    <source>
        <strain evidence="6">ATCC PRA-425</strain>
    </source>
</reference>
<accession>A0A7J6LSF0</accession>
<keyword evidence="7" id="KW-1185">Reference proteome</keyword>
<dbReference type="PANTHER" id="PTHR45670:SF1">
    <property type="entry name" value="E3 UBIQUITIN-PROTEIN LIGASE HECTD1"/>
    <property type="match status" value="1"/>
</dbReference>
<feature type="region of interest" description="Disordered" evidence="4">
    <location>
        <begin position="285"/>
        <end position="304"/>
    </location>
</feature>
<gene>
    <name evidence="6" type="primary">TRIP12_2</name>
    <name evidence="6" type="ORF">FOL47_006356</name>
</gene>
<dbReference type="GO" id="GO:0061630">
    <property type="term" value="F:ubiquitin protein ligase activity"/>
    <property type="evidence" value="ECO:0007669"/>
    <property type="project" value="InterPro"/>
</dbReference>
<feature type="compositionally biased region" description="Basic residues" evidence="4">
    <location>
        <begin position="203"/>
        <end position="212"/>
    </location>
</feature>
<dbReference type="AlphaFoldDB" id="A0A7J6LSF0"/>
<dbReference type="PANTHER" id="PTHR45670">
    <property type="entry name" value="E3 UBIQUITIN-PROTEIN LIGASE TRIP12"/>
    <property type="match status" value="1"/>
</dbReference>
<dbReference type="Proteomes" id="UP000591131">
    <property type="component" value="Unassembled WGS sequence"/>
</dbReference>